<dbReference type="EMBL" id="UOFG01000007">
    <property type="protein sequence ID" value="VAW57936.1"/>
    <property type="molecule type" value="Genomic_DNA"/>
</dbReference>
<gene>
    <name evidence="1" type="ORF">MNBD_GAMMA11-1427</name>
</gene>
<organism evidence="1">
    <name type="scientific">hydrothermal vent metagenome</name>
    <dbReference type="NCBI Taxonomy" id="652676"/>
    <lineage>
        <taxon>unclassified sequences</taxon>
        <taxon>metagenomes</taxon>
        <taxon>ecological metagenomes</taxon>
    </lineage>
</organism>
<protein>
    <submittedName>
        <fullName evidence="1">Uncharacterized protein</fullName>
    </submittedName>
</protein>
<sequence>MHKTERVSNEIIEYSIFSITYCTIVRSTENEFRFNHHIYRNNVTDYQNMAQQARLMDAEHGYVH</sequence>
<proteinExistence type="predicted"/>
<accession>A0A3B0XNM5</accession>
<evidence type="ECO:0000313" key="1">
    <source>
        <dbReference type="EMBL" id="VAW57936.1"/>
    </source>
</evidence>
<dbReference type="AlphaFoldDB" id="A0A3B0XNM5"/>
<reference evidence="1" key="1">
    <citation type="submission" date="2018-06" db="EMBL/GenBank/DDBJ databases">
        <authorList>
            <person name="Zhirakovskaya E."/>
        </authorList>
    </citation>
    <scope>NUCLEOTIDE SEQUENCE</scope>
</reference>
<name>A0A3B0XNM5_9ZZZZ</name>